<dbReference type="PANTHER" id="PTHR38457:SF1">
    <property type="entry name" value="REGULATOR ABRB-RELATED"/>
    <property type="match status" value="1"/>
</dbReference>
<name>A0A419AA68_9RHOB</name>
<dbReference type="Proteomes" id="UP000283587">
    <property type="component" value="Unassembled WGS sequence"/>
</dbReference>
<dbReference type="InterPro" id="IPR007820">
    <property type="entry name" value="AbrB_fam"/>
</dbReference>
<dbReference type="Pfam" id="PF05145">
    <property type="entry name" value="AbrB"/>
    <property type="match status" value="1"/>
</dbReference>
<sequence length="360" mass="37911">MRASVLASCVLIIAGLAGWIASALALPLAWVLAPMLVVALASMSGLRMPEIRTGRRIGQLIVGSAIGLTMTPEAAGMLVLWSPLMVLTALVAIGVTVLLTVPFARLSGQGTATAFFSLTPGGLSEMAHVGAAEGARTEVVALAQAVRVAVLVTLLPLLLRNFGEDGGLLSQEGRPDLPAFVYAGVLLACLVSIRLVRYIGANNPWMIGALLAAALLAGSGLVSGRTPAIPFALGQYLIGISIGARFERERMKGILRILGLAMGMVLVMSLLLAGYAWLLSRISGQGLSTTILLTSPGGMAEMALTATALHLNVMLVAGFHFVRSFIVNAYVSNFYRLFLRWGVFGHIERLLDRLAGARRR</sequence>
<feature type="transmembrane region" description="Helical" evidence="1">
    <location>
        <begin position="309"/>
        <end position="331"/>
    </location>
</feature>
<organism evidence="2 3">
    <name type="scientific">Paracoccus siganidrum</name>
    <dbReference type="NCBI Taxonomy" id="1276757"/>
    <lineage>
        <taxon>Bacteria</taxon>
        <taxon>Pseudomonadati</taxon>
        <taxon>Pseudomonadota</taxon>
        <taxon>Alphaproteobacteria</taxon>
        <taxon>Rhodobacterales</taxon>
        <taxon>Paracoccaceae</taxon>
        <taxon>Paracoccus</taxon>
    </lineage>
</organism>
<dbReference type="EMBL" id="QZEW01000015">
    <property type="protein sequence ID" value="RJL19542.1"/>
    <property type="molecule type" value="Genomic_DNA"/>
</dbReference>
<keyword evidence="3" id="KW-1185">Reference proteome</keyword>
<protein>
    <submittedName>
        <fullName evidence="2">AbrB family transcriptional regulator</fullName>
    </submittedName>
</protein>
<feature type="transmembrane region" description="Helical" evidence="1">
    <location>
        <begin position="203"/>
        <end position="222"/>
    </location>
</feature>
<dbReference type="AlphaFoldDB" id="A0A419AA68"/>
<evidence type="ECO:0000313" key="2">
    <source>
        <dbReference type="EMBL" id="RJL19542.1"/>
    </source>
</evidence>
<feature type="transmembrane region" description="Helical" evidence="1">
    <location>
        <begin position="27"/>
        <end position="46"/>
    </location>
</feature>
<dbReference type="PIRSF" id="PIRSF038991">
    <property type="entry name" value="Protein_AbrB"/>
    <property type="match status" value="1"/>
</dbReference>
<comment type="caution">
    <text evidence="2">The sequence shown here is derived from an EMBL/GenBank/DDBJ whole genome shotgun (WGS) entry which is preliminary data.</text>
</comment>
<keyword evidence="1" id="KW-0472">Membrane</keyword>
<feature type="transmembrane region" description="Helical" evidence="1">
    <location>
        <begin position="228"/>
        <end position="246"/>
    </location>
</feature>
<dbReference type="PANTHER" id="PTHR38457">
    <property type="entry name" value="REGULATOR ABRB-RELATED"/>
    <property type="match status" value="1"/>
</dbReference>
<accession>A0A419AA68</accession>
<evidence type="ECO:0000256" key="1">
    <source>
        <dbReference type="SAM" id="Phobius"/>
    </source>
</evidence>
<dbReference type="OrthoDB" id="9809910at2"/>
<dbReference type="GO" id="GO:0010468">
    <property type="term" value="P:regulation of gene expression"/>
    <property type="evidence" value="ECO:0007669"/>
    <property type="project" value="InterPro"/>
</dbReference>
<dbReference type="NCBIfam" id="TIGR03082">
    <property type="entry name" value="Gneg_AbrB_dup"/>
    <property type="match status" value="1"/>
</dbReference>
<feature type="transmembrane region" description="Helical" evidence="1">
    <location>
        <begin position="179"/>
        <end position="196"/>
    </location>
</feature>
<feature type="transmembrane region" description="Helical" evidence="1">
    <location>
        <begin position="84"/>
        <end position="104"/>
    </location>
</feature>
<feature type="transmembrane region" description="Helical" evidence="1">
    <location>
        <begin position="258"/>
        <end position="278"/>
    </location>
</feature>
<dbReference type="GO" id="GO:0016020">
    <property type="term" value="C:membrane"/>
    <property type="evidence" value="ECO:0007669"/>
    <property type="project" value="InterPro"/>
</dbReference>
<dbReference type="InterPro" id="IPR017516">
    <property type="entry name" value="AbrB_dup"/>
</dbReference>
<proteinExistence type="predicted"/>
<evidence type="ECO:0000313" key="3">
    <source>
        <dbReference type="Proteomes" id="UP000283587"/>
    </source>
</evidence>
<reference evidence="3" key="1">
    <citation type="submission" date="2018-09" db="EMBL/GenBank/DDBJ databases">
        <title>Paracoccus onubensis nov. sp. a moderate halophilic bacterium isolated from Gruta de las Maravillas (Aracena, Spain).</title>
        <authorList>
            <person name="Jurado V."/>
            <person name="Gutierrez-Patricio S."/>
            <person name="Gonzalez-Pimentel J.L."/>
            <person name="Miller A.Z."/>
            <person name="Laiz L."/>
            <person name="Saiz-Jimenez C."/>
        </authorList>
    </citation>
    <scope>NUCLEOTIDE SEQUENCE [LARGE SCALE GENOMIC DNA]</scope>
    <source>
        <strain evidence="3">DSM 26381</strain>
    </source>
</reference>
<gene>
    <name evidence="2" type="ORF">D3P05_04820</name>
</gene>
<feature type="transmembrane region" description="Helical" evidence="1">
    <location>
        <begin position="139"/>
        <end position="159"/>
    </location>
</feature>
<keyword evidence="1" id="KW-1133">Transmembrane helix</keyword>
<keyword evidence="1" id="KW-0812">Transmembrane</keyword>